<evidence type="ECO:0000256" key="6">
    <source>
        <dbReference type="SAM" id="MobiDB-lite"/>
    </source>
</evidence>
<dbReference type="InterPro" id="IPR014892">
    <property type="entry name" value="RPA_C"/>
</dbReference>
<dbReference type="FunFam" id="1.10.10.10:FF:000168">
    <property type="entry name" value="Replication protein A 32 kDa subunit"/>
    <property type="match status" value="1"/>
</dbReference>
<dbReference type="SUPFAM" id="SSF46785">
    <property type="entry name" value="Winged helix' DNA-binding domain"/>
    <property type="match status" value="1"/>
</dbReference>
<dbReference type="InterPro" id="IPR036388">
    <property type="entry name" value="WH-like_DNA-bd_sf"/>
</dbReference>
<organism evidence="8 9">
    <name type="scientific">Pinctada imbricata</name>
    <name type="common">Atlantic pearl-oyster</name>
    <name type="synonym">Pinctada martensii</name>
    <dbReference type="NCBI Taxonomy" id="66713"/>
    <lineage>
        <taxon>Eukaryota</taxon>
        <taxon>Metazoa</taxon>
        <taxon>Spiralia</taxon>
        <taxon>Lophotrochozoa</taxon>
        <taxon>Mollusca</taxon>
        <taxon>Bivalvia</taxon>
        <taxon>Autobranchia</taxon>
        <taxon>Pteriomorphia</taxon>
        <taxon>Pterioida</taxon>
        <taxon>Pterioidea</taxon>
        <taxon>Pteriidae</taxon>
        <taxon>Pinctada</taxon>
    </lineage>
</organism>
<dbReference type="PANTHER" id="PTHR13989">
    <property type="entry name" value="REPLICATION PROTEIN A-RELATED"/>
    <property type="match status" value="1"/>
</dbReference>
<dbReference type="GO" id="GO:0000724">
    <property type="term" value="P:double-strand break repair via homologous recombination"/>
    <property type="evidence" value="ECO:0007669"/>
    <property type="project" value="TreeGrafter"/>
</dbReference>
<dbReference type="InterPro" id="IPR014646">
    <property type="entry name" value="Rfa2/RPA32"/>
</dbReference>
<dbReference type="GO" id="GO:0006260">
    <property type="term" value="P:DNA replication"/>
    <property type="evidence" value="ECO:0007669"/>
    <property type="project" value="UniProtKB-KW"/>
</dbReference>
<evidence type="ECO:0000259" key="7">
    <source>
        <dbReference type="Pfam" id="PF08784"/>
    </source>
</evidence>
<protein>
    <recommendedName>
        <fullName evidence="7">Replication protein A C-terminal domain-containing protein</fullName>
    </recommendedName>
</protein>
<dbReference type="GO" id="GO:0035861">
    <property type="term" value="C:site of double-strand break"/>
    <property type="evidence" value="ECO:0007669"/>
    <property type="project" value="TreeGrafter"/>
</dbReference>
<dbReference type="Pfam" id="PF08784">
    <property type="entry name" value="RPA_C"/>
    <property type="match status" value="1"/>
</dbReference>
<dbReference type="AlphaFoldDB" id="A0AA88Y963"/>
<evidence type="ECO:0000313" key="8">
    <source>
        <dbReference type="EMBL" id="KAK3091786.1"/>
    </source>
</evidence>
<dbReference type="CDD" id="cd04478">
    <property type="entry name" value="RPA2_DBD_D"/>
    <property type="match status" value="1"/>
</dbReference>
<dbReference type="InterPro" id="IPR040260">
    <property type="entry name" value="RFA2-like"/>
</dbReference>
<dbReference type="GO" id="GO:0003697">
    <property type="term" value="F:single-stranded DNA binding"/>
    <property type="evidence" value="ECO:0007669"/>
    <property type="project" value="TreeGrafter"/>
</dbReference>
<dbReference type="Gene3D" id="2.40.50.140">
    <property type="entry name" value="Nucleic acid-binding proteins"/>
    <property type="match status" value="1"/>
</dbReference>
<feature type="region of interest" description="Disordered" evidence="6">
    <location>
        <begin position="37"/>
        <end position="65"/>
    </location>
</feature>
<feature type="domain" description="Replication protein A C-terminal" evidence="7">
    <location>
        <begin position="199"/>
        <end position="290"/>
    </location>
</feature>
<evidence type="ECO:0000313" key="9">
    <source>
        <dbReference type="Proteomes" id="UP001186944"/>
    </source>
</evidence>
<dbReference type="InterPro" id="IPR012340">
    <property type="entry name" value="NA-bd_OB-fold"/>
</dbReference>
<feature type="compositionally biased region" description="Gly residues" evidence="6">
    <location>
        <begin position="42"/>
        <end position="53"/>
    </location>
</feature>
<dbReference type="SUPFAM" id="SSF50249">
    <property type="entry name" value="Nucleic acid-binding proteins"/>
    <property type="match status" value="1"/>
</dbReference>
<evidence type="ECO:0000256" key="5">
    <source>
        <dbReference type="ARBA" id="ARBA00023242"/>
    </source>
</evidence>
<dbReference type="Proteomes" id="UP001186944">
    <property type="component" value="Unassembled WGS sequence"/>
</dbReference>
<dbReference type="Gene3D" id="1.10.10.10">
    <property type="entry name" value="Winged helix-like DNA-binding domain superfamily/Winged helix DNA-binding domain"/>
    <property type="match status" value="1"/>
</dbReference>
<dbReference type="GO" id="GO:0005662">
    <property type="term" value="C:DNA replication factor A complex"/>
    <property type="evidence" value="ECO:0007669"/>
    <property type="project" value="TreeGrafter"/>
</dbReference>
<dbReference type="EMBL" id="VSWD01000010">
    <property type="protein sequence ID" value="KAK3091786.1"/>
    <property type="molecule type" value="Genomic_DNA"/>
</dbReference>
<keyword evidence="5" id="KW-0539">Nucleus</keyword>
<evidence type="ECO:0000256" key="2">
    <source>
        <dbReference type="ARBA" id="ARBA00007815"/>
    </source>
</evidence>
<accession>A0AA88Y963</accession>
<dbReference type="InterPro" id="IPR036390">
    <property type="entry name" value="WH_DNA-bd_sf"/>
</dbReference>
<keyword evidence="4" id="KW-0238">DNA-binding</keyword>
<sequence length="297" mass="32599">MPLDDLHNSVFVSFPDFFLQQIEILYSGFQGYNQDQGQSFNQGGGYMSPGGFGTPQASQGDRKSRSRLQNILPCTIAEIINASHTDDKFYTGDIELSQVTLVGLITAVKETPTRIDYEVDDKSGPPLEVKHFVDNDDDVPVAERVQPLRENTYVRVYGNVRSFGGKRNVVAFKILPVMDMNEITYHMLEVTYSHLVLSKQSNGNVDGGGGGQSVSYGGGDYSNSDGGGMVSGLNPIQNQVHMIIRGNVTEEGASIESVCKQLRGVPERSIREALEFLSSEGHIYSTIDEDHFKATDS</sequence>
<dbReference type="GO" id="GO:0000781">
    <property type="term" value="C:chromosome, telomeric region"/>
    <property type="evidence" value="ECO:0007669"/>
    <property type="project" value="TreeGrafter"/>
</dbReference>
<reference evidence="8" key="1">
    <citation type="submission" date="2019-08" db="EMBL/GenBank/DDBJ databases">
        <title>The improved chromosome-level genome for the pearl oyster Pinctada fucata martensii using PacBio sequencing and Hi-C.</title>
        <authorList>
            <person name="Zheng Z."/>
        </authorList>
    </citation>
    <scope>NUCLEOTIDE SEQUENCE</scope>
    <source>
        <strain evidence="8">ZZ-2019</strain>
        <tissue evidence="8">Adductor muscle</tissue>
    </source>
</reference>
<keyword evidence="3" id="KW-0235">DNA replication</keyword>
<keyword evidence="9" id="KW-1185">Reference proteome</keyword>
<evidence type="ECO:0000256" key="1">
    <source>
        <dbReference type="ARBA" id="ARBA00004123"/>
    </source>
</evidence>
<evidence type="ECO:0000256" key="4">
    <source>
        <dbReference type="ARBA" id="ARBA00023125"/>
    </source>
</evidence>
<dbReference type="PIRSF" id="PIRSF036949">
    <property type="entry name" value="RPA32"/>
    <property type="match status" value="1"/>
</dbReference>
<evidence type="ECO:0000256" key="3">
    <source>
        <dbReference type="ARBA" id="ARBA00022705"/>
    </source>
</evidence>
<gene>
    <name evidence="8" type="ORF">FSP39_022611</name>
</gene>
<proteinExistence type="inferred from homology"/>
<dbReference type="PANTHER" id="PTHR13989:SF16">
    <property type="entry name" value="REPLICATION PROTEIN A2"/>
    <property type="match status" value="1"/>
</dbReference>
<comment type="caution">
    <text evidence="8">The sequence shown here is derived from an EMBL/GenBank/DDBJ whole genome shotgun (WGS) entry which is preliminary data.</text>
</comment>
<dbReference type="GO" id="GO:0006289">
    <property type="term" value="P:nucleotide-excision repair"/>
    <property type="evidence" value="ECO:0007669"/>
    <property type="project" value="TreeGrafter"/>
</dbReference>
<name>A0AA88Y963_PINIB</name>
<comment type="subcellular location">
    <subcellularLocation>
        <location evidence="1">Nucleus</location>
    </subcellularLocation>
</comment>
<comment type="similarity">
    <text evidence="2">Belongs to the replication factor A protein 2 family.</text>
</comment>